<keyword evidence="3" id="KW-1003">Cell membrane</keyword>
<dbReference type="PROSITE" id="PS00237">
    <property type="entry name" value="G_PROTEIN_RECEP_F1_1"/>
    <property type="match status" value="1"/>
</dbReference>
<dbReference type="GO" id="GO:0007187">
    <property type="term" value="P:G protein-coupled receptor signaling pathway, coupled to cyclic nucleotide second messenger"/>
    <property type="evidence" value="ECO:0007669"/>
    <property type="project" value="TreeGrafter"/>
</dbReference>
<dbReference type="InterPro" id="IPR017452">
    <property type="entry name" value="GPCR_Rhodpsn_7TM"/>
</dbReference>
<feature type="transmembrane region" description="Helical" evidence="12">
    <location>
        <begin position="963"/>
        <end position="987"/>
    </location>
</feature>
<feature type="compositionally biased region" description="Gly residues" evidence="11">
    <location>
        <begin position="458"/>
        <end position="468"/>
    </location>
</feature>
<feature type="transmembrane region" description="Helical" evidence="12">
    <location>
        <begin position="343"/>
        <end position="365"/>
    </location>
</feature>
<evidence type="ECO:0000256" key="12">
    <source>
        <dbReference type="SAM" id="Phobius"/>
    </source>
</evidence>
<feature type="compositionally biased region" description="Polar residues" evidence="11">
    <location>
        <begin position="870"/>
        <end position="886"/>
    </location>
</feature>
<keyword evidence="5 12" id="KW-1133">Transmembrane helix</keyword>
<keyword evidence="6 10" id="KW-0297">G-protein coupled receptor</keyword>
<protein>
    <recommendedName>
        <fullName evidence="13">G-protein coupled receptors family 1 profile domain-containing protein</fullName>
    </recommendedName>
</protein>
<dbReference type="Proteomes" id="UP001487740">
    <property type="component" value="Unassembled WGS sequence"/>
</dbReference>
<gene>
    <name evidence="14" type="ORF">O3P69_003983</name>
</gene>
<sequence length="1006" mass="108502">MLFNQKNRSFLAWPISVKTSDVTIKWTNGRSALFLPSLVAPPPTARLGKQLVPSPNLRHPSLSHFSVGCARPKARPPLPPPHYRYHPAFHHHHHHASLWKMPATPPPPRTLMHECHPGHHARATLDRVCPARSLRSTWKVKLSPPPAGDDVEDGEWLEEAASGTFQDWMDGSPSSNLSYGSDNASTATTAIATAAAACVANGSAVCVSENHTSIFDSPPPFSLPSTVFIGVCLSLCIAITVVGNILVLMAFFCERAIRQPSNYFLASLAVTDILIGSVSMPFYTVYVLVGYWDLGPILCDLWLSVDYTVCLVSQFTVLLITIDRFCSVKIAAKYRAWRTKNRVIIMVLVTWVVPALLFFVSIFGWEHFIGYRDLGPGQCMVQFLKDPVFNTSLIVAYYWIPLVVLFILYAGIYQTAYEMSKKAREKRKQAQAMMNLGPASARPSPAPVLKSAGAAPPGHGGKGEGGCGMTLSKTQSTLFSQDQPKPEPQGDGTAPPADDTDPSQKTSSKTLTDVADLLKNKNMEKDFEKSSSGIESEDEKRCSSQNLAKMDQPASTLPSVQPPSLPAMAARCLLDVDTTVTRLTQPAIQPVPADSAAALLSSSHWGNGDLPQTGSRPLSLLGELPIVPPPPPSTVHFGIHPLAASTPLNPATSSILEPIAPPAMFADFPTPSPPPPPSRPTSLELKAVTPTGPDSVMSMDTSDMRFMDESSVVVPSPVVETPPSSSWTHQNGTLSADDLARCLDAPTAVPSPSNTVTPTPIASVNGNGSLYNGSESLHSFPKSSASEPTPPLPPHPSPTEGVTVNPVSPPQAGATPATITTTATDNTATTTLTLSPPVVSLAPDSESNSVESFRCPANGGPQTDAIVTPSRGQDSSIEPDSFAETSQVDEKTRPKKAVLRNLGKKMRLKKKKKDTEKDKKSKSHNRANKALKTISVIMGAFVACWTPYHIIAIMESFCQCTNAHVYMFFYFLCYANSPINPFCYALANQQFKKTFTRLLKGDFHMN</sequence>
<feature type="compositionally biased region" description="Basic and acidic residues" evidence="11">
    <location>
        <begin position="516"/>
        <end position="529"/>
    </location>
</feature>
<dbReference type="Pfam" id="PF00001">
    <property type="entry name" value="7tm_1"/>
    <property type="match status" value="2"/>
</dbReference>
<evidence type="ECO:0000256" key="1">
    <source>
        <dbReference type="ARBA" id="ARBA00004651"/>
    </source>
</evidence>
<feature type="region of interest" description="Disordered" evidence="11">
    <location>
        <begin position="662"/>
        <end position="696"/>
    </location>
</feature>
<dbReference type="InterPro" id="IPR000276">
    <property type="entry name" value="GPCR_Rhodpsn"/>
</dbReference>
<comment type="subcellular location">
    <subcellularLocation>
        <location evidence="1">Cell membrane</location>
        <topology evidence="1">Multi-pass membrane protein</topology>
    </subcellularLocation>
</comment>
<evidence type="ECO:0000256" key="9">
    <source>
        <dbReference type="ARBA" id="ARBA00023224"/>
    </source>
</evidence>
<evidence type="ECO:0000256" key="7">
    <source>
        <dbReference type="ARBA" id="ARBA00023136"/>
    </source>
</evidence>
<evidence type="ECO:0000256" key="6">
    <source>
        <dbReference type="ARBA" id="ARBA00023040"/>
    </source>
</evidence>
<dbReference type="Gene3D" id="1.20.1070.10">
    <property type="entry name" value="Rhodopsin 7-helix transmembrane proteins"/>
    <property type="match status" value="2"/>
</dbReference>
<dbReference type="GO" id="GO:0004993">
    <property type="term" value="F:G protein-coupled serotonin receptor activity"/>
    <property type="evidence" value="ECO:0007669"/>
    <property type="project" value="TreeGrafter"/>
</dbReference>
<evidence type="ECO:0000256" key="10">
    <source>
        <dbReference type="RuleBase" id="RU000688"/>
    </source>
</evidence>
<dbReference type="FunFam" id="1.20.1070.10:FF:000221">
    <property type="entry name" value="Muscarinic acetylcholine receptor gar-2"/>
    <property type="match status" value="1"/>
</dbReference>
<dbReference type="EMBL" id="JARAKH010000012">
    <property type="protein sequence ID" value="KAK8398513.1"/>
    <property type="molecule type" value="Genomic_DNA"/>
</dbReference>
<dbReference type="PANTHER" id="PTHR24247:SF191">
    <property type="entry name" value="MUSCARINIC ACETYLCHOLINE RECEPTOR, B-TYPE, ISOFORM A"/>
    <property type="match status" value="1"/>
</dbReference>
<feature type="transmembrane region" description="Helical" evidence="12">
    <location>
        <begin position="396"/>
        <end position="417"/>
    </location>
</feature>
<dbReference type="PANTHER" id="PTHR24247">
    <property type="entry name" value="5-HYDROXYTRYPTAMINE RECEPTOR"/>
    <property type="match status" value="1"/>
</dbReference>
<dbReference type="PRINTS" id="PR00237">
    <property type="entry name" value="GPCRRHODOPSN"/>
</dbReference>
<dbReference type="SMART" id="SM01381">
    <property type="entry name" value="7TM_GPCR_Srsx"/>
    <property type="match status" value="1"/>
</dbReference>
<feature type="compositionally biased region" description="Pro residues" evidence="11">
    <location>
        <begin position="788"/>
        <end position="797"/>
    </location>
</feature>
<keyword evidence="4 10" id="KW-0812">Transmembrane</keyword>
<dbReference type="GO" id="GO:0007197">
    <property type="term" value="P:adenylate cyclase-inhibiting G protein-coupled acetylcholine receptor signaling pathway"/>
    <property type="evidence" value="ECO:0007669"/>
    <property type="project" value="TreeGrafter"/>
</dbReference>
<feature type="transmembrane region" description="Helical" evidence="12">
    <location>
        <begin position="301"/>
        <end position="322"/>
    </location>
</feature>
<feature type="compositionally biased region" description="Low complexity" evidence="11">
    <location>
        <begin position="812"/>
        <end position="833"/>
    </location>
</feature>
<feature type="region of interest" description="Disordered" evidence="11">
    <location>
        <begin position="744"/>
        <end position="893"/>
    </location>
</feature>
<feature type="transmembrane region" description="Helical" evidence="12">
    <location>
        <begin position="227"/>
        <end position="251"/>
    </location>
</feature>
<keyword evidence="8 10" id="KW-0675">Receptor</keyword>
<feature type="transmembrane region" description="Helical" evidence="12">
    <location>
        <begin position="263"/>
        <end position="289"/>
    </location>
</feature>
<dbReference type="GO" id="GO:0016907">
    <property type="term" value="F:G protein-coupled acetylcholine receptor activity"/>
    <property type="evidence" value="ECO:0007669"/>
    <property type="project" value="TreeGrafter"/>
</dbReference>
<evidence type="ECO:0000313" key="14">
    <source>
        <dbReference type="EMBL" id="KAK8398513.1"/>
    </source>
</evidence>
<dbReference type="GO" id="GO:0030425">
    <property type="term" value="C:dendrite"/>
    <property type="evidence" value="ECO:0007669"/>
    <property type="project" value="TreeGrafter"/>
</dbReference>
<dbReference type="CDD" id="cd15302">
    <property type="entry name" value="7tmA_mAChR_GAR-2-like"/>
    <property type="match status" value="1"/>
</dbReference>
<accession>A0AAW0UGU2</accession>
<keyword evidence="15" id="KW-1185">Reference proteome</keyword>
<proteinExistence type="inferred from homology"/>
<dbReference type="AlphaFoldDB" id="A0AAW0UGU2"/>
<evidence type="ECO:0000256" key="11">
    <source>
        <dbReference type="SAM" id="MobiDB-lite"/>
    </source>
</evidence>
<feature type="compositionally biased region" description="Polar residues" evidence="11">
    <location>
        <begin position="543"/>
        <end position="559"/>
    </location>
</feature>
<keyword evidence="9 10" id="KW-0807">Transducer</keyword>
<feature type="domain" description="G-protein coupled receptors family 1 profile" evidence="13">
    <location>
        <begin position="243"/>
        <end position="984"/>
    </location>
</feature>
<feature type="compositionally biased region" description="Low complexity" evidence="11">
    <location>
        <begin position="746"/>
        <end position="760"/>
    </location>
</feature>
<evidence type="ECO:0000256" key="2">
    <source>
        <dbReference type="ARBA" id="ARBA00010663"/>
    </source>
</evidence>
<evidence type="ECO:0000256" key="5">
    <source>
        <dbReference type="ARBA" id="ARBA00022989"/>
    </source>
</evidence>
<dbReference type="GO" id="GO:0045202">
    <property type="term" value="C:synapse"/>
    <property type="evidence" value="ECO:0007669"/>
    <property type="project" value="TreeGrafter"/>
</dbReference>
<dbReference type="GO" id="GO:0005886">
    <property type="term" value="C:plasma membrane"/>
    <property type="evidence" value="ECO:0007669"/>
    <property type="project" value="UniProtKB-SubCell"/>
</dbReference>
<name>A0AAW0UGU2_SCYPA</name>
<evidence type="ECO:0000259" key="13">
    <source>
        <dbReference type="PROSITE" id="PS50262"/>
    </source>
</evidence>
<feature type="region of interest" description="Disordered" evidence="11">
    <location>
        <begin position="437"/>
        <end position="561"/>
    </location>
</feature>
<comment type="caution">
    <text evidence="14">The sequence shown here is derived from an EMBL/GenBank/DDBJ whole genome shotgun (WGS) entry which is preliminary data.</text>
</comment>
<dbReference type="SUPFAM" id="SSF81321">
    <property type="entry name" value="Family A G protein-coupled receptor-like"/>
    <property type="match status" value="1"/>
</dbReference>
<evidence type="ECO:0000256" key="4">
    <source>
        <dbReference type="ARBA" id="ARBA00022692"/>
    </source>
</evidence>
<feature type="compositionally biased region" description="Polar residues" evidence="11">
    <location>
        <begin position="762"/>
        <end position="777"/>
    </location>
</feature>
<feature type="transmembrane region" description="Helical" evidence="12">
    <location>
        <begin position="930"/>
        <end position="951"/>
    </location>
</feature>
<evidence type="ECO:0000256" key="8">
    <source>
        <dbReference type="ARBA" id="ARBA00023170"/>
    </source>
</evidence>
<evidence type="ECO:0000256" key="3">
    <source>
        <dbReference type="ARBA" id="ARBA00022475"/>
    </source>
</evidence>
<feature type="compositionally biased region" description="Polar residues" evidence="11">
    <location>
        <begin position="471"/>
        <end position="483"/>
    </location>
</feature>
<comment type="similarity">
    <text evidence="2 10">Belongs to the G-protein coupled receptor 1 family.</text>
</comment>
<reference evidence="14 15" key="1">
    <citation type="submission" date="2023-03" db="EMBL/GenBank/DDBJ databases">
        <title>High-quality genome of Scylla paramamosain provides insights in environmental adaptation.</title>
        <authorList>
            <person name="Zhang L."/>
        </authorList>
    </citation>
    <scope>NUCLEOTIDE SEQUENCE [LARGE SCALE GENOMIC DNA]</scope>
    <source>
        <strain evidence="14">LZ_2023a</strain>
        <tissue evidence="14">Muscle</tissue>
    </source>
</reference>
<dbReference type="PROSITE" id="PS50262">
    <property type="entry name" value="G_PROTEIN_RECEP_F1_2"/>
    <property type="match status" value="1"/>
</dbReference>
<keyword evidence="7 12" id="KW-0472">Membrane</keyword>
<organism evidence="14 15">
    <name type="scientific">Scylla paramamosain</name>
    <name type="common">Mud crab</name>
    <dbReference type="NCBI Taxonomy" id="85552"/>
    <lineage>
        <taxon>Eukaryota</taxon>
        <taxon>Metazoa</taxon>
        <taxon>Ecdysozoa</taxon>
        <taxon>Arthropoda</taxon>
        <taxon>Crustacea</taxon>
        <taxon>Multicrustacea</taxon>
        <taxon>Malacostraca</taxon>
        <taxon>Eumalacostraca</taxon>
        <taxon>Eucarida</taxon>
        <taxon>Decapoda</taxon>
        <taxon>Pleocyemata</taxon>
        <taxon>Brachyura</taxon>
        <taxon>Eubrachyura</taxon>
        <taxon>Portunoidea</taxon>
        <taxon>Portunidae</taxon>
        <taxon>Portuninae</taxon>
        <taxon>Scylla</taxon>
    </lineage>
</organism>
<feature type="compositionally biased region" description="Pro residues" evidence="11">
    <location>
        <begin position="670"/>
        <end position="679"/>
    </location>
</feature>
<evidence type="ECO:0000313" key="15">
    <source>
        <dbReference type="Proteomes" id="UP001487740"/>
    </source>
</evidence>